<organism evidence="4 5">
    <name type="scientific">candidate division WOR-3 bacterium</name>
    <dbReference type="NCBI Taxonomy" id="2052148"/>
    <lineage>
        <taxon>Bacteria</taxon>
        <taxon>Bacteria division WOR-3</taxon>
    </lineage>
</organism>
<evidence type="ECO:0000313" key="4">
    <source>
        <dbReference type="EMBL" id="HEC77593.1"/>
    </source>
</evidence>
<dbReference type="AlphaFoldDB" id="A0A9C9JZA4"/>
<dbReference type="PANTHER" id="PTHR16305">
    <property type="entry name" value="TESTICULAR SOLUBLE ADENYLYL CYCLASE"/>
    <property type="match status" value="1"/>
</dbReference>
<accession>A0A9C9JZA4</accession>
<evidence type="ECO:0000313" key="5">
    <source>
        <dbReference type="Proteomes" id="UP000885826"/>
    </source>
</evidence>
<keyword evidence="2" id="KW-0067">ATP-binding</keyword>
<dbReference type="GO" id="GO:0005524">
    <property type="term" value="F:ATP binding"/>
    <property type="evidence" value="ECO:0007669"/>
    <property type="project" value="UniProtKB-KW"/>
</dbReference>
<gene>
    <name evidence="4" type="ORF">ENI34_00435</name>
</gene>
<dbReference type="SUPFAM" id="SSF52540">
    <property type="entry name" value="P-loop containing nucleoside triphosphate hydrolases"/>
    <property type="match status" value="1"/>
</dbReference>
<name>A0A9C9JZA4_UNCW3</name>
<dbReference type="EMBL" id="DRIG01000006">
    <property type="protein sequence ID" value="HEC77593.1"/>
    <property type="molecule type" value="Genomic_DNA"/>
</dbReference>
<dbReference type="GO" id="GO:0005737">
    <property type="term" value="C:cytoplasm"/>
    <property type="evidence" value="ECO:0007669"/>
    <property type="project" value="TreeGrafter"/>
</dbReference>
<dbReference type="PANTHER" id="PTHR16305:SF28">
    <property type="entry name" value="GUANYLATE CYCLASE DOMAIN-CONTAINING PROTEIN"/>
    <property type="match status" value="1"/>
</dbReference>
<evidence type="ECO:0000256" key="2">
    <source>
        <dbReference type="ARBA" id="ARBA00022840"/>
    </source>
</evidence>
<dbReference type="InterPro" id="IPR041664">
    <property type="entry name" value="AAA_16"/>
</dbReference>
<evidence type="ECO:0000256" key="1">
    <source>
        <dbReference type="ARBA" id="ARBA00022741"/>
    </source>
</evidence>
<dbReference type="InterPro" id="IPR027417">
    <property type="entry name" value="P-loop_NTPase"/>
</dbReference>
<dbReference type="GO" id="GO:0004016">
    <property type="term" value="F:adenylate cyclase activity"/>
    <property type="evidence" value="ECO:0007669"/>
    <property type="project" value="TreeGrafter"/>
</dbReference>
<dbReference type="Gene3D" id="3.40.50.300">
    <property type="entry name" value="P-loop containing nucleotide triphosphate hydrolases"/>
    <property type="match status" value="1"/>
</dbReference>
<protein>
    <recommendedName>
        <fullName evidence="3">Orc1-like AAA ATPase domain-containing protein</fullName>
    </recommendedName>
</protein>
<proteinExistence type="predicted"/>
<keyword evidence="1" id="KW-0547">Nucleotide-binding</keyword>
<feature type="domain" description="Orc1-like AAA ATPase" evidence="3">
    <location>
        <begin position="12"/>
        <end position="181"/>
    </location>
</feature>
<reference evidence="4" key="1">
    <citation type="journal article" date="2020" name="mSystems">
        <title>Genome- and Community-Level Interaction Insights into Carbon Utilization and Element Cycling Functions of Hydrothermarchaeota in Hydrothermal Sediment.</title>
        <authorList>
            <person name="Zhou Z."/>
            <person name="Liu Y."/>
            <person name="Xu W."/>
            <person name="Pan J."/>
            <person name="Luo Z.H."/>
            <person name="Li M."/>
        </authorList>
    </citation>
    <scope>NUCLEOTIDE SEQUENCE</scope>
    <source>
        <strain evidence="4">HyVt-388</strain>
    </source>
</reference>
<sequence length="468" mass="54150">MKKKIELPIKAFINRTRERSRLKQLLTEQHEGIRVLLIKGNVGVGKTRLIKEVLDEIKQREVIWGDCSYLADYVAYYPIRELIKAQIEKQGKNILKHLKPIYRTAIRKLVPEAAGEFTEEDRGLDIMIDKFKFYEGVKELIGRGKQAKIIVVDNLQWIDQGSAHIIRYLIRTLKSEPITFVFIFRTDEETEVLNNLITSIRDTVEITEISLNIFAKPEVKEIIASLLGEEPQDELVEYIVHWSGGNPFYIEEVISGLIIDENLIIKEDRWRFIEPEKGIVPKSITEIAVAKYLSLKKEAQNVLEVASVIGWFDIAIIHEITGYPPGEIIGLIEEISNIGLVRYSDDRIEFSDEISRNAIYEKAASRRDIAELHTRIGDRIKERSKDKERRFVDILAFHYYRARNQDKGVRFCIQAGDNAAANYASHTAVKYYMWAVELLKGSVKKNKQELRDSLLKKIEELKRKSDSF</sequence>
<dbReference type="Pfam" id="PF13191">
    <property type="entry name" value="AAA_16"/>
    <property type="match status" value="1"/>
</dbReference>
<comment type="caution">
    <text evidence="4">The sequence shown here is derived from an EMBL/GenBank/DDBJ whole genome shotgun (WGS) entry which is preliminary data.</text>
</comment>
<dbReference type="Proteomes" id="UP000885826">
    <property type="component" value="Unassembled WGS sequence"/>
</dbReference>
<evidence type="ECO:0000259" key="3">
    <source>
        <dbReference type="Pfam" id="PF13191"/>
    </source>
</evidence>